<comment type="caution">
    <text evidence="2">The sequence shown here is derived from an EMBL/GenBank/DDBJ whole genome shotgun (WGS) entry which is preliminary data.</text>
</comment>
<dbReference type="Proteomes" id="UP001215598">
    <property type="component" value="Unassembled WGS sequence"/>
</dbReference>
<dbReference type="EMBL" id="JARKIB010000155">
    <property type="protein sequence ID" value="KAJ7731029.1"/>
    <property type="molecule type" value="Genomic_DNA"/>
</dbReference>
<organism evidence="2 3">
    <name type="scientific">Mycena metata</name>
    <dbReference type="NCBI Taxonomy" id="1033252"/>
    <lineage>
        <taxon>Eukaryota</taxon>
        <taxon>Fungi</taxon>
        <taxon>Dikarya</taxon>
        <taxon>Basidiomycota</taxon>
        <taxon>Agaricomycotina</taxon>
        <taxon>Agaricomycetes</taxon>
        <taxon>Agaricomycetidae</taxon>
        <taxon>Agaricales</taxon>
        <taxon>Marasmiineae</taxon>
        <taxon>Mycenaceae</taxon>
        <taxon>Mycena</taxon>
    </lineage>
</organism>
<evidence type="ECO:0000313" key="3">
    <source>
        <dbReference type="Proteomes" id="UP001215598"/>
    </source>
</evidence>
<keyword evidence="3" id="KW-1185">Reference proteome</keyword>
<proteinExistence type="predicted"/>
<dbReference type="AlphaFoldDB" id="A0AAD7MTA4"/>
<protein>
    <submittedName>
        <fullName evidence="2">Uncharacterized protein</fullName>
    </submittedName>
</protein>
<accession>A0AAD7MTA4</accession>
<evidence type="ECO:0000313" key="2">
    <source>
        <dbReference type="EMBL" id="KAJ7731029.1"/>
    </source>
</evidence>
<sequence>MARHVGRRDDARRGSLTGKQRTRKCCSARNQRAWCKRRTPRSLMRQAHQHEDERTLTSTRVLAQYAGTGRANSAPVPTCPPNCRGRRSAFTVLYGYISIGVDGERSSTAGDATKTVGQYPLCAHALGARLEQAPREPGRIRREVVEDIGDRYTEGNRRLRSKLALENEFRDEFEVAKHAAKGDAITGDYAVEMGQKERYTVAQVSRPDLRCCRAEGVRRACIELQRPVPATSYNTGLQPDRILAASDLLLGRMLATILACGRSRPKNAGGTIIERSN</sequence>
<feature type="region of interest" description="Disordered" evidence="1">
    <location>
        <begin position="1"/>
        <end position="23"/>
    </location>
</feature>
<evidence type="ECO:0000256" key="1">
    <source>
        <dbReference type="SAM" id="MobiDB-lite"/>
    </source>
</evidence>
<name>A0AAD7MTA4_9AGAR</name>
<gene>
    <name evidence="2" type="ORF">B0H16DRAFT_1469277</name>
</gene>
<reference evidence="2" key="1">
    <citation type="submission" date="2023-03" db="EMBL/GenBank/DDBJ databases">
        <title>Massive genome expansion in bonnet fungi (Mycena s.s.) driven by repeated elements and novel gene families across ecological guilds.</title>
        <authorList>
            <consortium name="Lawrence Berkeley National Laboratory"/>
            <person name="Harder C.B."/>
            <person name="Miyauchi S."/>
            <person name="Viragh M."/>
            <person name="Kuo A."/>
            <person name="Thoen E."/>
            <person name="Andreopoulos B."/>
            <person name="Lu D."/>
            <person name="Skrede I."/>
            <person name="Drula E."/>
            <person name="Henrissat B."/>
            <person name="Morin E."/>
            <person name="Kohler A."/>
            <person name="Barry K."/>
            <person name="LaButti K."/>
            <person name="Morin E."/>
            <person name="Salamov A."/>
            <person name="Lipzen A."/>
            <person name="Mereny Z."/>
            <person name="Hegedus B."/>
            <person name="Baldrian P."/>
            <person name="Stursova M."/>
            <person name="Weitz H."/>
            <person name="Taylor A."/>
            <person name="Grigoriev I.V."/>
            <person name="Nagy L.G."/>
            <person name="Martin F."/>
            <person name="Kauserud H."/>
        </authorList>
    </citation>
    <scope>NUCLEOTIDE SEQUENCE</scope>
    <source>
        <strain evidence="2">CBHHK182m</strain>
    </source>
</reference>